<evidence type="ECO:0000313" key="9">
    <source>
        <dbReference type="EMBL" id="OCS90584.1"/>
    </source>
</evidence>
<feature type="domain" description="HTH gntR-type" evidence="8">
    <location>
        <begin position="11"/>
        <end position="79"/>
    </location>
</feature>
<comment type="cofactor">
    <cofactor evidence="1">
        <name>pyridoxal 5'-phosphate</name>
        <dbReference type="ChEBI" id="CHEBI:597326"/>
    </cofactor>
</comment>
<accession>A0A1C0YTX6</accession>
<evidence type="ECO:0000256" key="6">
    <source>
        <dbReference type="ARBA" id="ARBA00023125"/>
    </source>
</evidence>
<dbReference type="GO" id="GO:0008483">
    <property type="term" value="F:transaminase activity"/>
    <property type="evidence" value="ECO:0007669"/>
    <property type="project" value="UniProtKB-KW"/>
</dbReference>
<keyword evidence="7" id="KW-0804">Transcription</keyword>
<evidence type="ECO:0000256" key="7">
    <source>
        <dbReference type="ARBA" id="ARBA00023163"/>
    </source>
</evidence>
<name>A0A1C0YTX6_9BACL</name>
<gene>
    <name evidence="9" type="ORF">A6K76_11035</name>
</gene>
<dbReference type="InterPro" id="IPR051446">
    <property type="entry name" value="HTH_trans_reg/aminotransferase"/>
</dbReference>
<dbReference type="Gene3D" id="3.90.1150.10">
    <property type="entry name" value="Aspartate Aminotransferase, domain 1"/>
    <property type="match status" value="1"/>
</dbReference>
<keyword evidence="10" id="KW-1185">Reference proteome</keyword>
<reference evidence="9 10" key="1">
    <citation type="submission" date="2016-07" db="EMBL/GenBank/DDBJ databases">
        <title>Caryophanon latum genome sequencing.</title>
        <authorList>
            <person name="Verma A."/>
            <person name="Pal Y."/>
            <person name="Krishnamurthi S."/>
        </authorList>
    </citation>
    <scope>NUCLEOTIDE SEQUENCE [LARGE SCALE GENOMIC DNA]</scope>
    <source>
        <strain evidence="9 10">DSM 14151</strain>
    </source>
</reference>
<dbReference type="GO" id="GO:0030170">
    <property type="term" value="F:pyridoxal phosphate binding"/>
    <property type="evidence" value="ECO:0007669"/>
    <property type="project" value="InterPro"/>
</dbReference>
<dbReference type="InterPro" id="IPR015422">
    <property type="entry name" value="PyrdxlP-dep_Trfase_small"/>
</dbReference>
<keyword evidence="3" id="KW-0808">Transferase</keyword>
<comment type="similarity">
    <text evidence="2">In the C-terminal section; belongs to the class-I pyridoxal-phosphate-dependent aminotransferase family.</text>
</comment>
<evidence type="ECO:0000256" key="3">
    <source>
        <dbReference type="ARBA" id="ARBA00022576"/>
    </source>
</evidence>
<dbReference type="CDD" id="cd00609">
    <property type="entry name" value="AAT_like"/>
    <property type="match status" value="1"/>
</dbReference>
<dbReference type="PROSITE" id="PS50949">
    <property type="entry name" value="HTH_GNTR"/>
    <property type="match status" value="1"/>
</dbReference>
<dbReference type="SUPFAM" id="SSF53383">
    <property type="entry name" value="PLP-dependent transferases"/>
    <property type="match status" value="1"/>
</dbReference>
<dbReference type="InterPro" id="IPR000524">
    <property type="entry name" value="Tscrpt_reg_HTH_GntR"/>
</dbReference>
<evidence type="ECO:0000256" key="5">
    <source>
        <dbReference type="ARBA" id="ARBA00023015"/>
    </source>
</evidence>
<dbReference type="PANTHER" id="PTHR46577">
    <property type="entry name" value="HTH-TYPE TRANSCRIPTIONAL REGULATORY PROTEIN GABR"/>
    <property type="match status" value="1"/>
</dbReference>
<dbReference type="InterPro" id="IPR004839">
    <property type="entry name" value="Aminotransferase_I/II_large"/>
</dbReference>
<keyword evidence="3" id="KW-0032">Aminotransferase</keyword>
<dbReference type="OrthoDB" id="9802328at2"/>
<dbReference type="InterPro" id="IPR036388">
    <property type="entry name" value="WH-like_DNA-bd_sf"/>
</dbReference>
<dbReference type="InterPro" id="IPR015421">
    <property type="entry name" value="PyrdxlP-dep_Trfase_major"/>
</dbReference>
<dbReference type="Pfam" id="PF00392">
    <property type="entry name" value="GntR"/>
    <property type="match status" value="1"/>
</dbReference>
<dbReference type="RefSeq" id="WP_066464593.1">
    <property type="nucleotide sequence ID" value="NZ_MATO01000036.1"/>
</dbReference>
<evidence type="ECO:0000313" key="10">
    <source>
        <dbReference type="Proteomes" id="UP000093482"/>
    </source>
</evidence>
<dbReference type="Gene3D" id="3.40.640.10">
    <property type="entry name" value="Type I PLP-dependent aspartate aminotransferase-like (Major domain)"/>
    <property type="match status" value="1"/>
</dbReference>
<organism evidence="9 10">
    <name type="scientific">Caryophanon latum</name>
    <dbReference type="NCBI Taxonomy" id="33977"/>
    <lineage>
        <taxon>Bacteria</taxon>
        <taxon>Bacillati</taxon>
        <taxon>Bacillota</taxon>
        <taxon>Bacilli</taxon>
        <taxon>Bacillales</taxon>
        <taxon>Caryophanaceae</taxon>
        <taxon>Caryophanon</taxon>
    </lineage>
</organism>
<keyword evidence="5" id="KW-0805">Transcription regulation</keyword>
<dbReference type="InterPro" id="IPR015424">
    <property type="entry name" value="PyrdxlP-dep_Trfase"/>
</dbReference>
<keyword evidence="4" id="KW-0663">Pyridoxal phosphate</keyword>
<dbReference type="SUPFAM" id="SSF46785">
    <property type="entry name" value="Winged helix' DNA-binding domain"/>
    <property type="match status" value="1"/>
</dbReference>
<dbReference type="Pfam" id="PF00155">
    <property type="entry name" value="Aminotran_1_2"/>
    <property type="match status" value="1"/>
</dbReference>
<comment type="caution">
    <text evidence="9">The sequence shown here is derived from an EMBL/GenBank/DDBJ whole genome shotgun (WGS) entry which is preliminary data.</text>
</comment>
<dbReference type="InterPro" id="IPR036390">
    <property type="entry name" value="WH_DNA-bd_sf"/>
</dbReference>
<protein>
    <submittedName>
        <fullName evidence="9">GntR family transcriptional regulator</fullName>
    </submittedName>
</protein>
<dbReference type="EMBL" id="MATO01000036">
    <property type="protein sequence ID" value="OCS90584.1"/>
    <property type="molecule type" value="Genomic_DNA"/>
</dbReference>
<evidence type="ECO:0000259" key="8">
    <source>
        <dbReference type="PROSITE" id="PS50949"/>
    </source>
</evidence>
<dbReference type="AlphaFoldDB" id="A0A1C0YTX6"/>
<dbReference type="CDD" id="cd07377">
    <property type="entry name" value="WHTH_GntR"/>
    <property type="match status" value="1"/>
</dbReference>
<dbReference type="GO" id="GO:0003677">
    <property type="term" value="F:DNA binding"/>
    <property type="evidence" value="ECO:0007669"/>
    <property type="project" value="UniProtKB-KW"/>
</dbReference>
<dbReference type="GO" id="GO:0003700">
    <property type="term" value="F:DNA-binding transcription factor activity"/>
    <property type="evidence" value="ECO:0007669"/>
    <property type="project" value="InterPro"/>
</dbReference>
<dbReference type="Gene3D" id="1.10.10.10">
    <property type="entry name" value="Winged helix-like DNA-binding domain superfamily/Winged helix DNA-binding domain"/>
    <property type="match status" value="1"/>
</dbReference>
<evidence type="ECO:0000256" key="2">
    <source>
        <dbReference type="ARBA" id="ARBA00005384"/>
    </source>
</evidence>
<keyword evidence="6" id="KW-0238">DNA-binding</keyword>
<dbReference type="SMART" id="SM00345">
    <property type="entry name" value="HTH_GNTR"/>
    <property type="match status" value="1"/>
</dbReference>
<evidence type="ECO:0000256" key="4">
    <source>
        <dbReference type="ARBA" id="ARBA00022898"/>
    </source>
</evidence>
<proteinExistence type="inferred from homology"/>
<dbReference type="Proteomes" id="UP000093482">
    <property type="component" value="Unassembled WGS sequence"/>
</dbReference>
<dbReference type="PRINTS" id="PR00035">
    <property type="entry name" value="HTHGNTR"/>
</dbReference>
<sequence>MHWQPTKQHHISLHTQIVEWIATRIASGDFPIGMQLPTQRALAMQFNVNRSTITSALDELKARGLLEAYVGRGTFVTASPWHTLLPTPNWQQHINDSIHKPNIDTIQLINDYEPNEQMIRLGTGELAPSLLPRTALQQSLASITLDEKLLNYCEPQGSIALRQAICAHVEKRGIITTPRNILVVSGALQALQLIALGLLQRGSIIFQPSASYLNSIHPFQSAGMYMRTLDDVTTLTSLPHAAQSLYYAMPTLHNPSGYTWTDEERKTYYTVCQKLALPILEDDVYGELSFQPTQPLKAIDTTGHVLYVGSVSKTLSPGLRIGWIIAPEAVITRLADVKMQTDYGSSTLSQQLVTHWLTSGKYDAHVATLKETLHVRAQFLHALLLHHFQDLASWEQSTGGFYIWVRFHEPVIQKSLFLSLLQQNILIHPGYMYELNDFHHIRLSYAYASFDDLTTGIEQLAKAIKRRTY</sequence>
<dbReference type="PANTHER" id="PTHR46577:SF2">
    <property type="entry name" value="TRANSCRIPTIONAL REGULATORY PROTEIN"/>
    <property type="match status" value="1"/>
</dbReference>
<evidence type="ECO:0000256" key="1">
    <source>
        <dbReference type="ARBA" id="ARBA00001933"/>
    </source>
</evidence>